<dbReference type="InterPro" id="IPR027417">
    <property type="entry name" value="P-loop_NTPase"/>
</dbReference>
<feature type="domain" description="TIR" evidence="5">
    <location>
        <begin position="21"/>
        <end position="187"/>
    </location>
</feature>
<dbReference type="SUPFAM" id="SSF52200">
    <property type="entry name" value="Toll/Interleukin receptor TIR domain"/>
    <property type="match status" value="1"/>
</dbReference>
<dbReference type="InterPro" id="IPR042197">
    <property type="entry name" value="Apaf_helical"/>
</dbReference>
<dbReference type="PROSITE" id="PS50104">
    <property type="entry name" value="TIR"/>
    <property type="match status" value="1"/>
</dbReference>
<accession>B9RYD1</accession>
<dbReference type="SUPFAM" id="SSF52058">
    <property type="entry name" value="L domain-like"/>
    <property type="match status" value="1"/>
</dbReference>
<organism evidence="6 7">
    <name type="scientific">Ricinus communis</name>
    <name type="common">Castor bean</name>
    <dbReference type="NCBI Taxonomy" id="3988"/>
    <lineage>
        <taxon>Eukaryota</taxon>
        <taxon>Viridiplantae</taxon>
        <taxon>Streptophyta</taxon>
        <taxon>Embryophyta</taxon>
        <taxon>Tracheophyta</taxon>
        <taxon>Spermatophyta</taxon>
        <taxon>Magnoliopsida</taxon>
        <taxon>eudicotyledons</taxon>
        <taxon>Gunneridae</taxon>
        <taxon>Pentapetalae</taxon>
        <taxon>rosids</taxon>
        <taxon>fabids</taxon>
        <taxon>Malpighiales</taxon>
        <taxon>Euphorbiaceae</taxon>
        <taxon>Acalyphoideae</taxon>
        <taxon>Acalypheae</taxon>
        <taxon>Ricinus</taxon>
    </lineage>
</organism>
<keyword evidence="3" id="KW-0611">Plant defense</keyword>
<dbReference type="eggNOG" id="ENOG502SI7S">
    <property type="taxonomic scope" value="Eukaryota"/>
</dbReference>
<protein>
    <submittedName>
        <fullName evidence="6">Leucine-rich repeat-containing protein, putative</fullName>
    </submittedName>
</protein>
<dbReference type="CDD" id="cd00009">
    <property type="entry name" value="AAA"/>
    <property type="match status" value="1"/>
</dbReference>
<evidence type="ECO:0000256" key="1">
    <source>
        <dbReference type="ARBA" id="ARBA00022614"/>
    </source>
</evidence>
<keyword evidence="7" id="KW-1185">Reference proteome</keyword>
<dbReference type="GO" id="GO:0007165">
    <property type="term" value="P:signal transduction"/>
    <property type="evidence" value="ECO:0007669"/>
    <property type="project" value="InterPro"/>
</dbReference>
<dbReference type="Pfam" id="PF23598">
    <property type="entry name" value="LRR_14"/>
    <property type="match status" value="1"/>
</dbReference>
<dbReference type="Gene3D" id="3.80.10.10">
    <property type="entry name" value="Ribonuclease Inhibitor"/>
    <property type="match status" value="2"/>
</dbReference>
<gene>
    <name evidence="6" type="ORF">RCOM_0812250</name>
</gene>
<dbReference type="Gene3D" id="3.40.50.10140">
    <property type="entry name" value="Toll/interleukin-1 receptor homology (TIR) domain"/>
    <property type="match status" value="1"/>
</dbReference>
<dbReference type="GO" id="GO:0006952">
    <property type="term" value="P:defense response"/>
    <property type="evidence" value="ECO:0007669"/>
    <property type="project" value="UniProtKB-KW"/>
</dbReference>
<evidence type="ECO:0000256" key="2">
    <source>
        <dbReference type="ARBA" id="ARBA00022737"/>
    </source>
</evidence>
<dbReference type="InterPro" id="IPR044974">
    <property type="entry name" value="Disease_R_plants"/>
</dbReference>
<dbReference type="GO" id="GO:0051707">
    <property type="term" value="P:response to other organism"/>
    <property type="evidence" value="ECO:0007669"/>
    <property type="project" value="UniProtKB-ARBA"/>
</dbReference>
<sequence>MNFSSSSASASSSSSSTTSQEKYDVFLSFRGEDTRYNFTSHLHAALNGKKIPTFIDDDLERGNEISPSLLKAIEESKISVVIISQDYPSSKWCLEELVKILECMKNRGQMVIPVFYRVDPSHVRNQTGSFEDVFARHEESLSVSKEKVQSWRAALKEVANLSGWHSTSTRPEAEAVKEIIEVIVKKLNQMSPNCYSRGLVGMESRIQEIESLLCLRSSNVRIVGIWGMGGLGKTTLARAIYDRIAPQFEICYFLSNAREQLQRCTLSELQNQLFSTLLEEQSTLNLQRSFIKDRLCRKKVLIVIDDADDSTQLQELLLESEPDYFGSGSRIIITSRDKQVLRNIARDKIYAMQKLKKHEALQLFSLKAFKQDNPTCRHCRLQAERVVKYAKGNPLALTVLGSALFGKREKDWKSALERLERNPNKKIDDVLRISYDGLDSEERSIFLDIACFFRGQDRDFVTKTLDGYYGSAHSVISTLIDRSVIMLSSDSSKLDLHDLLQEMGRKIVFEESKNPENRSRLWTPEDVCYVLNENRGTEAIEGISLDKSKATSEIRLKPDAFSRMCRLRFLKFYKSPGDFYRSPGDRHSKDKLQISRDGLQSLPNELRHLYWIDFPMKSLPPSFNPENLVVLHLRNSKVKKLWTGTQNLVKLKEIDLSGSKYLIGIPDLSKAIYIEKIDLSDCDNLEEVHSSIQYLNKLEFLNLWHCNKLRRLPRRIDSKVLKVLKLGSTRVKRCPEFQGNQLEDVFLYCPAIKNVTLTVLSILNSSRLVHLFVYRCRRLSILPSSFYKLKSLKSLDLLHCSKLESFPEILEPMYNIFKIDMSYCRNLKSFPNSISNLISLTYLNLAGTAIKQMPSSIEHLSQLDFLDLKDCKYLDSLPVSIRELPQLEEMYLTSCESLHSLPELPSSLKKLRAENCKSLERVTSYKNLGEATFANCLRLDQKSFQITDLRVPECIYKERYLLYPGSEVPGCFSSQSMGSSVTMQSSLNEKLFKDAAFCVVFEFKKSSDCVFEVRYREDNPEGRIRSGFPYSETPILTNTDHVLIWWDECIDLNNISGVVHSFDFYPVTHPKTGQKEIVKHCKVKRCGLHMLPRT</sequence>
<dbReference type="Gene3D" id="1.10.8.430">
    <property type="entry name" value="Helical domain of apoptotic protease-activating factors"/>
    <property type="match status" value="1"/>
</dbReference>
<dbReference type="InterPro" id="IPR011713">
    <property type="entry name" value="Leu-rich_rpt_3"/>
</dbReference>
<dbReference type="InterPro" id="IPR058192">
    <property type="entry name" value="WHD_ROQ1-like"/>
</dbReference>
<name>B9RYD1_RICCO</name>
<dbReference type="InterPro" id="IPR035897">
    <property type="entry name" value="Toll_tir_struct_dom_sf"/>
</dbReference>
<dbReference type="AlphaFoldDB" id="B9RYD1"/>
<keyword evidence="2" id="KW-0677">Repeat</keyword>
<dbReference type="Gene3D" id="3.40.50.300">
    <property type="entry name" value="P-loop containing nucleotide triphosphate hydrolases"/>
    <property type="match status" value="1"/>
</dbReference>
<evidence type="ECO:0000259" key="5">
    <source>
        <dbReference type="PROSITE" id="PS50104"/>
    </source>
</evidence>
<evidence type="ECO:0000256" key="4">
    <source>
        <dbReference type="ARBA" id="ARBA00023027"/>
    </source>
</evidence>
<dbReference type="InterPro" id="IPR032675">
    <property type="entry name" value="LRR_dom_sf"/>
</dbReference>
<dbReference type="FunFam" id="3.40.50.10140:FF:000007">
    <property type="entry name" value="Disease resistance protein (TIR-NBS-LRR class)"/>
    <property type="match status" value="1"/>
</dbReference>
<dbReference type="PANTHER" id="PTHR11017">
    <property type="entry name" value="LEUCINE-RICH REPEAT-CONTAINING PROTEIN"/>
    <property type="match status" value="1"/>
</dbReference>
<dbReference type="PANTHER" id="PTHR11017:SF479">
    <property type="entry name" value="DISEASE RESISTANCE PROTEIN (TIR-NBS-LRR CLASS) FAMILY"/>
    <property type="match status" value="1"/>
</dbReference>
<dbReference type="InterPro" id="IPR002182">
    <property type="entry name" value="NB-ARC"/>
</dbReference>
<evidence type="ECO:0000256" key="3">
    <source>
        <dbReference type="ARBA" id="ARBA00022821"/>
    </source>
</evidence>
<dbReference type="InParanoid" id="B9RYD1"/>
<dbReference type="OrthoDB" id="850331at2759"/>
<dbReference type="Pfam" id="PF23282">
    <property type="entry name" value="WHD_ROQ1"/>
    <property type="match status" value="1"/>
</dbReference>
<dbReference type="GO" id="GO:0043531">
    <property type="term" value="F:ADP binding"/>
    <property type="evidence" value="ECO:0007669"/>
    <property type="project" value="InterPro"/>
</dbReference>
<dbReference type="KEGG" id="rcu:8288154"/>
<dbReference type="Pfam" id="PF07725">
    <property type="entry name" value="LRR_3"/>
    <property type="match status" value="1"/>
</dbReference>
<dbReference type="Pfam" id="PF00931">
    <property type="entry name" value="NB-ARC"/>
    <property type="match status" value="1"/>
</dbReference>
<keyword evidence="4" id="KW-0520">NAD</keyword>
<proteinExistence type="predicted"/>
<evidence type="ECO:0000313" key="7">
    <source>
        <dbReference type="Proteomes" id="UP000008311"/>
    </source>
</evidence>
<dbReference type="InterPro" id="IPR000157">
    <property type="entry name" value="TIR_dom"/>
</dbReference>
<dbReference type="SMART" id="SM00255">
    <property type="entry name" value="TIR"/>
    <property type="match status" value="1"/>
</dbReference>
<keyword evidence="1" id="KW-0433">Leucine-rich repeat</keyword>
<dbReference type="SUPFAM" id="SSF52540">
    <property type="entry name" value="P-loop containing nucleoside triphosphate hydrolases"/>
    <property type="match status" value="1"/>
</dbReference>
<dbReference type="Pfam" id="PF01582">
    <property type="entry name" value="TIR"/>
    <property type="match status" value="1"/>
</dbReference>
<dbReference type="Proteomes" id="UP000008311">
    <property type="component" value="Unassembled WGS sequence"/>
</dbReference>
<dbReference type="PRINTS" id="PR00364">
    <property type="entry name" value="DISEASERSIST"/>
</dbReference>
<dbReference type="EMBL" id="EQ973830">
    <property type="protein sequence ID" value="EEF43640.1"/>
    <property type="molecule type" value="Genomic_DNA"/>
</dbReference>
<reference evidence="7" key="1">
    <citation type="journal article" date="2010" name="Nat. Biotechnol.">
        <title>Draft genome sequence of the oilseed species Ricinus communis.</title>
        <authorList>
            <person name="Chan A.P."/>
            <person name="Crabtree J."/>
            <person name="Zhao Q."/>
            <person name="Lorenzi H."/>
            <person name="Orvis J."/>
            <person name="Puiu D."/>
            <person name="Melake-Berhan A."/>
            <person name="Jones K.M."/>
            <person name="Redman J."/>
            <person name="Chen G."/>
            <person name="Cahoon E.B."/>
            <person name="Gedil M."/>
            <person name="Stanke M."/>
            <person name="Haas B.J."/>
            <person name="Wortman J.R."/>
            <person name="Fraser-Liggett C.M."/>
            <person name="Ravel J."/>
            <person name="Rabinowicz P.D."/>
        </authorList>
    </citation>
    <scope>NUCLEOTIDE SEQUENCE [LARGE SCALE GENOMIC DNA]</scope>
    <source>
        <strain evidence="7">cv. Hale</strain>
    </source>
</reference>
<dbReference type="InterPro" id="IPR055414">
    <property type="entry name" value="LRR_R13L4/SHOC2-like"/>
</dbReference>
<evidence type="ECO:0000313" key="6">
    <source>
        <dbReference type="EMBL" id="EEF43640.1"/>
    </source>
</evidence>